<dbReference type="STRING" id="1229909.NSED_03050"/>
<dbReference type="KEGG" id="nir:NSED_03050"/>
<dbReference type="EMBL" id="CP003843">
    <property type="protein sequence ID" value="AFS82416.1"/>
    <property type="molecule type" value="Genomic_DNA"/>
</dbReference>
<dbReference type="PATRIC" id="fig|1229909.8.peg.649"/>
<feature type="region of interest" description="Disordered" evidence="1">
    <location>
        <begin position="142"/>
        <end position="231"/>
    </location>
</feature>
<proteinExistence type="predicted"/>
<accession>K0BDN1</accession>
<name>K0BDN1_9ARCH</name>
<dbReference type="AlphaFoldDB" id="K0BDN1"/>
<protein>
    <submittedName>
        <fullName evidence="2">Uncharacterized protein</fullName>
    </submittedName>
</protein>
<evidence type="ECO:0000313" key="2">
    <source>
        <dbReference type="EMBL" id="AFS82416.1"/>
    </source>
</evidence>
<evidence type="ECO:0000313" key="3">
    <source>
        <dbReference type="Proteomes" id="UP000006100"/>
    </source>
</evidence>
<reference evidence="2 3" key="1">
    <citation type="journal article" date="2012" name="J. Bacteriol.">
        <title>Draft Genome Sequence of an Ammonia-Oxidizing Archaeon, "Candidatus Nitrosopumilus sediminis" AR2, from Svalbard in the Arctic Circle.</title>
        <authorList>
            <person name="Park S.J."/>
            <person name="Kim J.G."/>
            <person name="Jung M.Y."/>
            <person name="Kim S.J."/>
            <person name="Cha I.T."/>
            <person name="Ghai R."/>
            <person name="Martin-Cuadrado A.B."/>
            <person name="Rodriguez-Valera F."/>
            <person name="Rhee S.K."/>
        </authorList>
    </citation>
    <scope>NUCLEOTIDE SEQUENCE [LARGE SCALE GENOMIC DNA]</scope>
    <source>
        <strain evidence="2 3">AR2</strain>
    </source>
</reference>
<organism evidence="2 3">
    <name type="scientific">Candidatus Nitrosopumilus sediminis</name>
    <dbReference type="NCBI Taxonomy" id="1229909"/>
    <lineage>
        <taxon>Archaea</taxon>
        <taxon>Nitrososphaerota</taxon>
        <taxon>Nitrososphaeria</taxon>
        <taxon>Nitrosopumilales</taxon>
        <taxon>Nitrosopumilaceae</taxon>
        <taxon>Nitrosopumilus</taxon>
    </lineage>
</organism>
<dbReference type="RefSeq" id="WP_014964788.1">
    <property type="nucleotide sequence ID" value="NC_018656.1"/>
</dbReference>
<dbReference type="eggNOG" id="arCOG08684">
    <property type="taxonomic scope" value="Archaea"/>
</dbReference>
<feature type="compositionally biased region" description="Basic residues" evidence="1">
    <location>
        <begin position="146"/>
        <end position="231"/>
    </location>
</feature>
<keyword evidence="3" id="KW-1185">Reference proteome</keyword>
<dbReference type="OrthoDB" id="1979at2157"/>
<gene>
    <name evidence="2" type="ORF">NSED_03050</name>
</gene>
<dbReference type="HOGENOM" id="CLU_080900_0_0_2"/>
<sequence>MTADYNELTKQVLDLLPQVKFAAVVNVKGEIVSGGYKENVEQLLIGDESKMSIHYAIQKRDIFTNLAYKIGKERSAITEFEKAILISVPINSNELFLVRTDKGVDYLKIVDFIHSKLDPQKYIREEIKVIQEEIEKLKNLKENEKKKSKKKTVKRKPSKKAVAKKKVVKRKPSKKAVAKKKVVKRKPSKKAVAKKKVVKRKPDKKAVAKKKVVKRKPAKKNSKAKKTTRRR</sequence>
<dbReference type="Proteomes" id="UP000006100">
    <property type="component" value="Chromosome"/>
</dbReference>
<dbReference type="GeneID" id="13697626"/>
<evidence type="ECO:0000256" key="1">
    <source>
        <dbReference type="SAM" id="MobiDB-lite"/>
    </source>
</evidence>